<proteinExistence type="predicted"/>
<feature type="transmembrane region" description="Helical" evidence="5">
    <location>
        <begin position="282"/>
        <end position="304"/>
    </location>
</feature>
<feature type="transmembrane region" description="Helical" evidence="5">
    <location>
        <begin position="101"/>
        <end position="126"/>
    </location>
</feature>
<dbReference type="EMBL" id="JBGFUD010009077">
    <property type="protein sequence ID" value="MFH4982354.1"/>
    <property type="molecule type" value="Genomic_DNA"/>
</dbReference>
<dbReference type="GO" id="GO:0016020">
    <property type="term" value="C:membrane"/>
    <property type="evidence" value="ECO:0007669"/>
    <property type="project" value="UniProtKB-SubCell"/>
</dbReference>
<evidence type="ECO:0000313" key="6">
    <source>
        <dbReference type="EMBL" id="MFH4982354.1"/>
    </source>
</evidence>
<feature type="transmembrane region" description="Helical" evidence="5">
    <location>
        <begin position="237"/>
        <end position="255"/>
    </location>
</feature>
<protein>
    <recommendedName>
        <fullName evidence="8">Organic solute transporter subunit alpha</fullName>
    </recommendedName>
</protein>
<evidence type="ECO:0000256" key="5">
    <source>
        <dbReference type="SAM" id="Phobius"/>
    </source>
</evidence>
<feature type="transmembrane region" description="Helical" evidence="5">
    <location>
        <begin position="75"/>
        <end position="95"/>
    </location>
</feature>
<organism evidence="6 7">
    <name type="scientific">Gnathostoma spinigerum</name>
    <dbReference type="NCBI Taxonomy" id="75299"/>
    <lineage>
        <taxon>Eukaryota</taxon>
        <taxon>Metazoa</taxon>
        <taxon>Ecdysozoa</taxon>
        <taxon>Nematoda</taxon>
        <taxon>Chromadorea</taxon>
        <taxon>Rhabditida</taxon>
        <taxon>Spirurina</taxon>
        <taxon>Gnathostomatomorpha</taxon>
        <taxon>Gnathostomatoidea</taxon>
        <taxon>Gnathostomatidae</taxon>
        <taxon>Gnathostoma</taxon>
    </lineage>
</organism>
<keyword evidence="2 5" id="KW-0812">Transmembrane</keyword>
<dbReference type="InterPro" id="IPR005178">
    <property type="entry name" value="Ostalpha/TMEM184C"/>
</dbReference>
<evidence type="ECO:0000256" key="2">
    <source>
        <dbReference type="ARBA" id="ARBA00022692"/>
    </source>
</evidence>
<evidence type="ECO:0000256" key="4">
    <source>
        <dbReference type="ARBA" id="ARBA00023136"/>
    </source>
</evidence>
<feature type="transmembrane region" description="Helical" evidence="5">
    <location>
        <begin position="38"/>
        <end position="63"/>
    </location>
</feature>
<feature type="transmembrane region" description="Helical" evidence="5">
    <location>
        <begin position="205"/>
        <end position="225"/>
    </location>
</feature>
<reference evidence="6 7" key="1">
    <citation type="submission" date="2024-08" db="EMBL/GenBank/DDBJ databases">
        <title>Gnathostoma spinigerum genome.</title>
        <authorList>
            <person name="Gonzalez-Bertolin B."/>
            <person name="Monzon S."/>
            <person name="Zaballos A."/>
            <person name="Jimenez P."/>
            <person name="Dekumyoy P."/>
            <person name="Varona S."/>
            <person name="Cuesta I."/>
            <person name="Sumanam S."/>
            <person name="Adisakwattana P."/>
            <person name="Gasser R.B."/>
            <person name="Hernandez-Gonzalez A."/>
            <person name="Young N.D."/>
            <person name="Perteguer M.J."/>
        </authorList>
    </citation>
    <scope>NUCLEOTIDE SEQUENCE [LARGE SCALE GENOMIC DNA]</scope>
    <source>
        <strain evidence="6">AL3</strain>
        <tissue evidence="6">Liver</tissue>
    </source>
</reference>
<dbReference type="AlphaFoldDB" id="A0ABD6EYM8"/>
<evidence type="ECO:0008006" key="8">
    <source>
        <dbReference type="Google" id="ProtNLM"/>
    </source>
</evidence>
<evidence type="ECO:0000313" key="7">
    <source>
        <dbReference type="Proteomes" id="UP001608902"/>
    </source>
</evidence>
<comment type="subcellular location">
    <subcellularLocation>
        <location evidence="1">Membrane</location>
        <topology evidence="1">Multi-pass membrane protein</topology>
    </subcellularLocation>
</comment>
<feature type="transmembrane region" description="Helical" evidence="5">
    <location>
        <begin position="172"/>
        <end position="193"/>
    </location>
</feature>
<gene>
    <name evidence="6" type="ORF">AB6A40_009063</name>
</gene>
<dbReference type="PANTHER" id="PTHR23423">
    <property type="entry name" value="ORGANIC SOLUTE TRANSPORTER-RELATED"/>
    <property type="match status" value="1"/>
</dbReference>
<accession>A0ABD6EYM8</accession>
<keyword evidence="3 5" id="KW-1133">Transmembrane helix</keyword>
<comment type="caution">
    <text evidence="6">The sequence shown here is derived from an EMBL/GenBank/DDBJ whole genome shotgun (WGS) entry which is preliminary data.</text>
</comment>
<dbReference type="Pfam" id="PF03619">
    <property type="entry name" value="Solute_trans_a"/>
    <property type="match status" value="1"/>
</dbReference>
<dbReference type="Proteomes" id="UP001608902">
    <property type="component" value="Unassembled WGS sequence"/>
</dbReference>
<evidence type="ECO:0000256" key="3">
    <source>
        <dbReference type="ARBA" id="ARBA00022989"/>
    </source>
</evidence>
<name>A0ABD6EYM8_9BILA</name>
<keyword evidence="7" id="KW-1185">Reference proteome</keyword>
<evidence type="ECO:0000256" key="1">
    <source>
        <dbReference type="ARBA" id="ARBA00004141"/>
    </source>
</evidence>
<dbReference type="SMART" id="SM01417">
    <property type="entry name" value="Solute_trans_a"/>
    <property type="match status" value="1"/>
</dbReference>
<sequence>MIVDTVIKLLSGSLINCSDHKTDAPTAREFLRSIDGTYIVILLISAVISAATIALGLLHIAYVYNYVTHRFRKCFIIYLAGTAPLISLFALIAMFMPRVWFLAHLLGFLYFSIALWVIICLLLNIFDGRRSLVKKINETTSRITVQTPPICCFFPCLPSFDLDMKKIRCCELMVIQAAFFRLLFTLVSLVLFFEYHNGALVALKITDYISLPSLLIGLYGTHILVTAVSQVDELLPYRYVIVFRLLDFYFAFFGLQHPIFDLMARAGVFGCGTAMPALETAFFWKNFAVIIESFFVTLISSVLLKPSRSALFDKYPSGRSTNSSQTIQESDT</sequence>
<keyword evidence="4 5" id="KW-0472">Membrane</keyword>